<proteinExistence type="predicted"/>
<feature type="region of interest" description="Disordered" evidence="1">
    <location>
        <begin position="1"/>
        <end position="26"/>
    </location>
</feature>
<feature type="region of interest" description="Disordered" evidence="1">
    <location>
        <begin position="90"/>
        <end position="160"/>
    </location>
</feature>
<dbReference type="Proteomes" id="UP000027002">
    <property type="component" value="Chromosome 3"/>
</dbReference>
<dbReference type="AlphaFoldDB" id="A0A063BQ81"/>
<dbReference type="EMBL" id="CP072755">
    <property type="protein sequence ID" value="QUC19752.1"/>
    <property type="molecule type" value="Genomic_DNA"/>
</dbReference>
<feature type="region of interest" description="Disordered" evidence="1">
    <location>
        <begin position="951"/>
        <end position="982"/>
    </location>
</feature>
<evidence type="ECO:0000313" key="4">
    <source>
        <dbReference type="Proteomes" id="UP000027002"/>
    </source>
</evidence>
<feature type="compositionally biased region" description="Basic and acidic residues" evidence="1">
    <location>
        <begin position="747"/>
        <end position="756"/>
    </location>
</feature>
<feature type="region of interest" description="Disordered" evidence="1">
    <location>
        <begin position="456"/>
        <end position="542"/>
    </location>
</feature>
<feature type="region of interest" description="Disordered" evidence="1">
    <location>
        <begin position="38"/>
        <end position="62"/>
    </location>
</feature>
<keyword evidence="4" id="KW-1185">Reference proteome</keyword>
<dbReference type="GeneID" id="66064771"/>
<feature type="compositionally biased region" description="Basic residues" evidence="1">
    <location>
        <begin position="504"/>
        <end position="513"/>
    </location>
</feature>
<reference evidence="5" key="2">
    <citation type="journal article" date="2016" name="Genome Announc.">
        <title>Genome sequence of Ustilaginoidea virens IPU010, a rice pathogenic fungus causing false smut.</title>
        <authorList>
            <person name="Kumagai T."/>
            <person name="Ishii T."/>
            <person name="Terai G."/>
            <person name="Umemura M."/>
            <person name="Machida M."/>
            <person name="Asai K."/>
        </authorList>
    </citation>
    <scope>NUCLEOTIDE SEQUENCE [LARGE SCALE GENOMIC DNA]</scope>
    <source>
        <strain evidence="5">IPU010</strain>
    </source>
</reference>
<dbReference type="HOGENOM" id="CLU_007264_0_0_1"/>
<evidence type="ECO:0000256" key="1">
    <source>
        <dbReference type="SAM" id="MobiDB-lite"/>
    </source>
</evidence>
<dbReference type="KEGG" id="uvi:66064771"/>
<evidence type="ECO:0000313" key="2">
    <source>
        <dbReference type="EMBL" id="GAO13777.1"/>
    </source>
</evidence>
<feature type="compositionally biased region" description="Acidic residues" evidence="1">
    <location>
        <begin position="660"/>
        <end position="674"/>
    </location>
</feature>
<protein>
    <submittedName>
        <fullName evidence="2">Uncharacterized protein</fullName>
    </submittedName>
</protein>
<dbReference type="RefSeq" id="XP_042997425.1">
    <property type="nucleotide sequence ID" value="XM_043141491.1"/>
</dbReference>
<feature type="compositionally biased region" description="Acidic residues" evidence="1">
    <location>
        <begin position="461"/>
        <end position="472"/>
    </location>
</feature>
<dbReference type="Proteomes" id="UP000054053">
    <property type="component" value="Unassembled WGS sequence"/>
</dbReference>
<evidence type="ECO:0000313" key="3">
    <source>
        <dbReference type="EMBL" id="QUC19752.1"/>
    </source>
</evidence>
<reference evidence="3" key="3">
    <citation type="submission" date="2020-03" db="EMBL/GenBank/DDBJ databases">
        <title>A mixture of massive structural variations and highly conserved coding sequences in Ustilaginoidea virens genome.</title>
        <authorList>
            <person name="Zhang K."/>
            <person name="Zhao Z."/>
            <person name="Zhang Z."/>
            <person name="Li Y."/>
            <person name="Hsiang T."/>
            <person name="Sun W."/>
        </authorList>
    </citation>
    <scope>NUCLEOTIDE SEQUENCE</scope>
    <source>
        <strain evidence="3">UV-8b</strain>
    </source>
</reference>
<feature type="compositionally biased region" description="Low complexity" evidence="1">
    <location>
        <begin position="705"/>
        <end position="721"/>
    </location>
</feature>
<feature type="region of interest" description="Disordered" evidence="1">
    <location>
        <begin position="174"/>
        <end position="196"/>
    </location>
</feature>
<organism evidence="2 5">
    <name type="scientific">Ustilaginoidea virens</name>
    <name type="common">Rice false smut fungus</name>
    <name type="synonym">Villosiclava virens</name>
    <dbReference type="NCBI Taxonomy" id="1159556"/>
    <lineage>
        <taxon>Eukaryota</taxon>
        <taxon>Fungi</taxon>
        <taxon>Dikarya</taxon>
        <taxon>Ascomycota</taxon>
        <taxon>Pezizomycotina</taxon>
        <taxon>Sordariomycetes</taxon>
        <taxon>Hypocreomycetidae</taxon>
        <taxon>Hypocreales</taxon>
        <taxon>Clavicipitaceae</taxon>
        <taxon>Ustilaginoidea</taxon>
    </lineage>
</organism>
<feature type="region of interest" description="Disordered" evidence="1">
    <location>
        <begin position="585"/>
        <end position="767"/>
    </location>
</feature>
<feature type="compositionally biased region" description="Basic residues" evidence="1">
    <location>
        <begin position="482"/>
        <end position="492"/>
    </location>
</feature>
<dbReference type="STRING" id="1159556.A0A063BQ81"/>
<reference evidence="2" key="1">
    <citation type="journal article" date="2016" name="Genome Announc.">
        <title>Genome Sequence of Ustilaginoidea virens IPU010, a Rice Pathogenic Fungus Causing False Smut.</title>
        <authorList>
            <person name="Kumagai T."/>
            <person name="Ishii T."/>
            <person name="Terai G."/>
            <person name="Umemura M."/>
            <person name="Machida M."/>
            <person name="Asai K."/>
        </authorList>
    </citation>
    <scope>NUCLEOTIDE SEQUENCE [LARGE SCALE GENOMIC DNA]</scope>
    <source>
        <strain evidence="2">IPU010</strain>
    </source>
</reference>
<evidence type="ECO:0000313" key="5">
    <source>
        <dbReference type="Proteomes" id="UP000054053"/>
    </source>
</evidence>
<feature type="compositionally biased region" description="Basic residues" evidence="1">
    <location>
        <begin position="956"/>
        <end position="967"/>
    </location>
</feature>
<accession>A0A063BQ81</accession>
<feature type="region of interest" description="Disordered" evidence="1">
    <location>
        <begin position="370"/>
        <end position="389"/>
    </location>
</feature>
<sequence length="982" mass="103956">MATTQGFGCAADRAAPRLPGHSIDHSLNYSLDRNRAVSDMLDQSASSGSEPRRPNPSFVFPAHAAAPSTYNGIPRRRPLSMVDVHCPPSDTATVPPSERSHGPAALPQFSFNPGASIPADPESIATLSPPITPNSPRLVPSPARPAGHGHRRGGSEFVGGSMREGNFIAVMSTSPTKSEGGFASPGLQPPRRTHRRGVSGAISTNDLPYLHSQPDFLMPRGNSAPNSPVSFHVKEVAPIPLDDQPPALPEPARPVPKQSIADTVDKASANDFSVPVPASPLQFEQIPRLSRNGRARVGFSDTLEFIPRPLSLVSSDTSSTVTALPGHSVSGSISSIISAPSPLDRDSPALLTRSSTLENYESRPSTAGAILEGFASSKPADGGARSPRRRNSIPLLFDVAQTEANNSLTTPSPVKTCNKRWSFFGLDPFVNSAPFAKHRSCNSSSSDSLTKAVSKASSSDADSDSSDDEATGEDASGSSKKECKKTRKKNRVKGWAGSILPLRSSRKRSKMHAVRPPTPPASVGPADPEEQEKKETDVCGSEALLHTPTVIITESRTVAKDDGLKRRAEEDGAYPMIDLDAALGPFNTPLPQNPEWDAAQRAAGNAGRRRLHSAQGMKGFSGPGMHYHRRAESAPDLPPFDLGHAGGIHRFGSSSTMADVFEEDEEDDDDDEANDSEHHDVENVDADGSEPERSGNPDGEATPPAMAISVSDASADAANESSTRHEARQAGCGTRSKDLSAAVHAAAHAERSESSLKDGVAAEESSSTMFCPASSLLSWLPADAQDSASSSPRLTPGYRELSTESGQVTAMNNAVAMPASPYSTSHASSYPSPRSPMSIDAQRISTAPSSVADGSSFHSLLMGEPGPEVRISADYDMPSLTSSTTTITRESTFIPMARMSQPSLGQQRPVSVSSAAFGHRRASLVSLSRLISTSHGERSKLSVEATLDNDAEAKQGRWKSSKSKRLSRIMQFWKPSKGSSPP</sequence>
<gene>
    <name evidence="3" type="ORF">UV8b_03993</name>
    <name evidence="2" type="ORF">UVI_02005000</name>
</gene>
<dbReference type="OrthoDB" id="5406427at2759"/>
<dbReference type="EMBL" id="BBTG02000002">
    <property type="protein sequence ID" value="GAO13777.1"/>
    <property type="molecule type" value="Genomic_DNA"/>
</dbReference>
<name>A0A063BQ81_USTVR</name>